<evidence type="ECO:0000313" key="1">
    <source>
        <dbReference type="EMBL" id="CAE8637394.1"/>
    </source>
</evidence>
<dbReference type="EMBL" id="CAJNNV010031692">
    <property type="protein sequence ID" value="CAE8637394.1"/>
    <property type="molecule type" value="Genomic_DNA"/>
</dbReference>
<gene>
    <name evidence="1" type="ORF">PGLA1383_LOCUS52760</name>
</gene>
<organism evidence="1 2">
    <name type="scientific">Polarella glacialis</name>
    <name type="common">Dinoflagellate</name>
    <dbReference type="NCBI Taxonomy" id="89957"/>
    <lineage>
        <taxon>Eukaryota</taxon>
        <taxon>Sar</taxon>
        <taxon>Alveolata</taxon>
        <taxon>Dinophyceae</taxon>
        <taxon>Suessiales</taxon>
        <taxon>Suessiaceae</taxon>
        <taxon>Polarella</taxon>
    </lineage>
</organism>
<accession>A0A813HIH1</accession>
<reference evidence="1" key="1">
    <citation type="submission" date="2021-02" db="EMBL/GenBank/DDBJ databases">
        <authorList>
            <person name="Dougan E. K."/>
            <person name="Rhodes N."/>
            <person name="Thang M."/>
            <person name="Chan C."/>
        </authorList>
    </citation>
    <scope>NUCLEOTIDE SEQUENCE</scope>
</reference>
<name>A0A813HIH1_POLGL</name>
<sequence length="156" mass="17119">MDVGLASRRKATVSALFASYSSGAWDEANLRHLAPECVWEVMPRSVRCSRSRDEHRSFLAETMKDFTDFSIVPSEMSCDGEVVHASCRSAATHRIIGKYGQDYAFTLRFAPGSDTTIVHVREFVDSLYSAGIFGPGGKIEKMRAAAAAKEPPIAKL</sequence>
<dbReference type="OrthoDB" id="3758478at2759"/>
<dbReference type="InterPro" id="IPR032710">
    <property type="entry name" value="NTF2-like_dom_sf"/>
</dbReference>
<dbReference type="Proteomes" id="UP000654075">
    <property type="component" value="Unassembled WGS sequence"/>
</dbReference>
<dbReference type="AlphaFoldDB" id="A0A813HIH1"/>
<evidence type="ECO:0008006" key="3">
    <source>
        <dbReference type="Google" id="ProtNLM"/>
    </source>
</evidence>
<dbReference type="Gene3D" id="3.10.450.50">
    <property type="match status" value="1"/>
</dbReference>
<protein>
    <recommendedName>
        <fullName evidence="3">SnoaL-like domain-containing protein</fullName>
    </recommendedName>
</protein>
<evidence type="ECO:0000313" key="2">
    <source>
        <dbReference type="Proteomes" id="UP000654075"/>
    </source>
</evidence>
<dbReference type="SUPFAM" id="SSF54427">
    <property type="entry name" value="NTF2-like"/>
    <property type="match status" value="1"/>
</dbReference>
<proteinExistence type="predicted"/>
<keyword evidence="2" id="KW-1185">Reference proteome</keyword>
<comment type="caution">
    <text evidence="1">The sequence shown here is derived from an EMBL/GenBank/DDBJ whole genome shotgun (WGS) entry which is preliminary data.</text>
</comment>